<dbReference type="CDD" id="cd02933">
    <property type="entry name" value="OYE_like_FMN"/>
    <property type="match status" value="1"/>
</dbReference>
<dbReference type="GO" id="GO:0016491">
    <property type="term" value="F:oxidoreductase activity"/>
    <property type="evidence" value="ECO:0007669"/>
    <property type="project" value="InterPro"/>
</dbReference>
<dbReference type="Gene3D" id="3.20.20.70">
    <property type="entry name" value="Aldolase class I"/>
    <property type="match status" value="1"/>
</dbReference>
<sequence length="382" mass="42824">MSITTATTSASAPAPATTRAIFSPIKVGNNNLKHRVVLAPLTRFRASFEAVPSPLQVEYYKQRATEGGFMITEGTFIHRLAGGYVQAPGIYNQEQIDAWRKVTSVVHEKGAFIYLQLWHIGRVGARNLNPNNEQPVGPSAITVTGTNFYGSEYEEPHVLTIDEIQEITQQYRQAALNAIEAGFDGVEIHSANGYLLDQFINSGSNKRTDIYGGSIENRTRFALQVVDAIAGAIGAERTAIRFSPGSSYQDMEDDTVVETWGYLASQLQENHPNLSYLHFIEARSGYRQEHYVNSEDSLKPYRQLWKGPFISASGFSTNLEHAFDLAEKTGNLISFGRAFIANPDLVERLRNGWELNKYDRSTFYAHDAHGYLDYPFYNEEKQ</sequence>
<dbReference type="PANTHER" id="PTHR22893">
    <property type="entry name" value="NADH OXIDOREDUCTASE-RELATED"/>
    <property type="match status" value="1"/>
</dbReference>
<dbReference type="EMBL" id="AMYB01000005">
    <property type="protein sequence ID" value="OAD02577.1"/>
    <property type="molecule type" value="Genomic_DNA"/>
</dbReference>
<name>A0A168KN56_MUCCL</name>
<accession>A0A168KN56</accession>
<organism evidence="2 3">
    <name type="scientific">Mucor lusitanicus CBS 277.49</name>
    <dbReference type="NCBI Taxonomy" id="747725"/>
    <lineage>
        <taxon>Eukaryota</taxon>
        <taxon>Fungi</taxon>
        <taxon>Fungi incertae sedis</taxon>
        <taxon>Mucoromycota</taxon>
        <taxon>Mucoromycotina</taxon>
        <taxon>Mucoromycetes</taxon>
        <taxon>Mucorales</taxon>
        <taxon>Mucorineae</taxon>
        <taxon>Mucoraceae</taxon>
        <taxon>Mucor</taxon>
    </lineage>
</organism>
<dbReference type="VEuPathDB" id="FungiDB:MUCCIDRAFT_144573"/>
<dbReference type="SUPFAM" id="SSF51395">
    <property type="entry name" value="FMN-linked oxidoreductases"/>
    <property type="match status" value="1"/>
</dbReference>
<evidence type="ECO:0000313" key="2">
    <source>
        <dbReference type="EMBL" id="OAD02577.1"/>
    </source>
</evidence>
<dbReference type="Pfam" id="PF00724">
    <property type="entry name" value="Oxidored_FMN"/>
    <property type="match status" value="1"/>
</dbReference>
<evidence type="ECO:0000313" key="3">
    <source>
        <dbReference type="Proteomes" id="UP000077051"/>
    </source>
</evidence>
<dbReference type="InterPro" id="IPR013785">
    <property type="entry name" value="Aldolase_TIM"/>
</dbReference>
<dbReference type="AlphaFoldDB" id="A0A168KN56"/>
<dbReference type="STRING" id="747725.A0A168KN56"/>
<dbReference type="FunFam" id="3.20.20.70:FF:000138">
    <property type="entry name" value="NADPH dehydrogenase 1"/>
    <property type="match status" value="1"/>
</dbReference>
<protein>
    <recommendedName>
        <fullName evidence="1">NADH:flavin oxidoreductase/NADH oxidase N-terminal domain-containing protein</fullName>
    </recommendedName>
</protein>
<dbReference type="Proteomes" id="UP000077051">
    <property type="component" value="Unassembled WGS sequence"/>
</dbReference>
<dbReference type="PANTHER" id="PTHR22893:SF91">
    <property type="entry name" value="NADPH DEHYDROGENASE 2-RELATED"/>
    <property type="match status" value="1"/>
</dbReference>
<reference evidence="2 3" key="1">
    <citation type="submission" date="2015-06" db="EMBL/GenBank/DDBJ databases">
        <title>Expansion of signal transduction pathways in fungi by whole-genome duplication.</title>
        <authorList>
            <consortium name="DOE Joint Genome Institute"/>
            <person name="Corrochano L.M."/>
            <person name="Kuo A."/>
            <person name="Marcet-Houben M."/>
            <person name="Polaino S."/>
            <person name="Salamov A."/>
            <person name="Villalobos J.M."/>
            <person name="Alvarez M.I."/>
            <person name="Avalos J."/>
            <person name="Benito E.P."/>
            <person name="Benoit I."/>
            <person name="Burger G."/>
            <person name="Camino L.P."/>
            <person name="Canovas D."/>
            <person name="Cerda-Olmedo E."/>
            <person name="Cheng J.-F."/>
            <person name="Dominguez A."/>
            <person name="Elias M."/>
            <person name="Eslava A.P."/>
            <person name="Glaser F."/>
            <person name="Grimwood J."/>
            <person name="Gutierrez G."/>
            <person name="Heitman J."/>
            <person name="Henrissat B."/>
            <person name="Iturriaga E.A."/>
            <person name="Lang B.F."/>
            <person name="Lavin J.L."/>
            <person name="Lee S."/>
            <person name="Li W."/>
            <person name="Lindquist E."/>
            <person name="Lopez-Garcia S."/>
            <person name="Luque E.M."/>
            <person name="Marcos A.T."/>
            <person name="Martin J."/>
            <person name="Mccluskey K."/>
            <person name="Medina H.R."/>
            <person name="Miralles-Duran A."/>
            <person name="Miyazaki A."/>
            <person name="Munoz-Torres E."/>
            <person name="Oguiza J.A."/>
            <person name="Ohm R."/>
            <person name="Olmedo M."/>
            <person name="Orejas M."/>
            <person name="Ortiz-Castellanos L."/>
            <person name="Pisabarro A.G."/>
            <person name="Rodriguez-Romero J."/>
            <person name="Ruiz-Herrera J."/>
            <person name="Ruiz-Vazquez R."/>
            <person name="Sanz C."/>
            <person name="Schackwitz W."/>
            <person name="Schmutz J."/>
            <person name="Shahriari M."/>
            <person name="Shelest E."/>
            <person name="Silva-Franco F."/>
            <person name="Soanes D."/>
            <person name="Syed K."/>
            <person name="Tagua V.G."/>
            <person name="Talbot N.J."/>
            <person name="Thon M."/>
            <person name="De Vries R.P."/>
            <person name="Wiebenga A."/>
            <person name="Yadav J.S."/>
            <person name="Braun E.L."/>
            <person name="Baker S."/>
            <person name="Garre V."/>
            <person name="Horwitz B."/>
            <person name="Torres-Martinez S."/>
            <person name="Idnurm A."/>
            <person name="Herrera-Estrella A."/>
            <person name="Gabaldon T."/>
            <person name="Grigoriev I.V."/>
        </authorList>
    </citation>
    <scope>NUCLEOTIDE SEQUENCE [LARGE SCALE GENOMIC DNA]</scope>
    <source>
        <strain evidence="2 3">CBS 277.49</strain>
    </source>
</reference>
<dbReference type="InterPro" id="IPR001155">
    <property type="entry name" value="OxRdtase_FMN_N"/>
</dbReference>
<feature type="domain" description="NADH:flavin oxidoreductase/NADH oxidase N-terminal" evidence="1">
    <location>
        <begin position="21"/>
        <end position="355"/>
    </location>
</feature>
<comment type="caution">
    <text evidence="2">The sequence shown here is derived from an EMBL/GenBank/DDBJ whole genome shotgun (WGS) entry which is preliminary data.</text>
</comment>
<dbReference type="OrthoDB" id="276546at2759"/>
<dbReference type="InterPro" id="IPR045247">
    <property type="entry name" value="Oye-like"/>
</dbReference>
<dbReference type="GO" id="GO:0010181">
    <property type="term" value="F:FMN binding"/>
    <property type="evidence" value="ECO:0007669"/>
    <property type="project" value="InterPro"/>
</dbReference>
<evidence type="ECO:0000259" key="1">
    <source>
        <dbReference type="Pfam" id="PF00724"/>
    </source>
</evidence>
<keyword evidence="3" id="KW-1185">Reference proteome</keyword>
<proteinExistence type="predicted"/>
<gene>
    <name evidence="2" type="ORF">MUCCIDRAFT_144573</name>
</gene>
<dbReference type="SMR" id="A0A168KN56"/>